<dbReference type="Pfam" id="PF08433">
    <property type="entry name" value="KTI12"/>
    <property type="match status" value="1"/>
</dbReference>
<reference evidence="6" key="1">
    <citation type="submission" date="2025-08" db="UniProtKB">
        <authorList>
            <consortium name="RefSeq"/>
        </authorList>
    </citation>
    <scope>IDENTIFICATION</scope>
    <source>
        <tissue evidence="6">Whole body</tissue>
    </source>
</reference>
<dbReference type="Proteomes" id="UP000694925">
    <property type="component" value="Unplaced"/>
</dbReference>
<dbReference type="InterPro" id="IPR027417">
    <property type="entry name" value="P-loop_NTPase"/>
</dbReference>
<keyword evidence="2" id="KW-0067">ATP-binding</keyword>
<protein>
    <recommendedName>
        <fullName evidence="4">Protein KTI12 homolog</fullName>
    </recommendedName>
</protein>
<dbReference type="RefSeq" id="XP_017885011.1">
    <property type="nucleotide sequence ID" value="XM_018029522.2"/>
</dbReference>
<proteinExistence type="inferred from homology"/>
<evidence type="ECO:0000313" key="6">
    <source>
        <dbReference type="RefSeq" id="XP_017885011.1"/>
    </source>
</evidence>
<name>A0AAJ7J522_9HYME</name>
<dbReference type="GeneID" id="108627924"/>
<dbReference type="Gene3D" id="3.40.50.300">
    <property type="entry name" value="P-loop containing nucleotide triphosphate hydrolases"/>
    <property type="match status" value="1"/>
</dbReference>
<evidence type="ECO:0000313" key="5">
    <source>
        <dbReference type="Proteomes" id="UP000694925"/>
    </source>
</evidence>
<dbReference type="AlphaFoldDB" id="A0AAJ7J522"/>
<evidence type="ECO:0000256" key="2">
    <source>
        <dbReference type="ARBA" id="ARBA00022840"/>
    </source>
</evidence>
<dbReference type="InterPro" id="IPR013641">
    <property type="entry name" value="KTI12/PSTK"/>
</dbReference>
<dbReference type="SUPFAM" id="SSF52540">
    <property type="entry name" value="P-loop containing nucleoside triphosphate hydrolases"/>
    <property type="match status" value="1"/>
</dbReference>
<dbReference type="GO" id="GO:0006357">
    <property type="term" value="P:regulation of transcription by RNA polymerase II"/>
    <property type="evidence" value="ECO:0007669"/>
    <property type="project" value="UniProtKB-ARBA"/>
</dbReference>
<gene>
    <name evidence="6" type="primary">LOC108627924</name>
</gene>
<dbReference type="GO" id="GO:0006400">
    <property type="term" value="P:tRNA modification"/>
    <property type="evidence" value="ECO:0007669"/>
    <property type="project" value="UniProtKB-ARBA"/>
</dbReference>
<dbReference type="KEGG" id="ccal:108627924"/>
<accession>A0AAJ7J522</accession>
<evidence type="ECO:0000256" key="1">
    <source>
        <dbReference type="ARBA" id="ARBA00022741"/>
    </source>
</evidence>
<sequence length="274" mass="31673">MPVIIITGIPCSGKTTRASELKEYFVNKAGKHVEIINEINVVRRAGYDRDTFYSDSRKEKSVRSDVKSAAQRLLNANDVLIIDGSNYIKGYRYEIYCMTKLYKTPQCTIFCDIPVEHAWLWNEKRPDDERYGRDIFDALVTRYEAPDDRNRWDAPLFATAPEDELKFDEIYKSLYEVKAPRPNLSTQCPPLSSTNYLYELDTVTQEVINAILAAKQLGIESEFKIPGHNLTVRNPCTAAQLMRLRRQFLTYSKMQQIEIDQIASLFVQYLNKSV</sequence>
<evidence type="ECO:0000256" key="4">
    <source>
        <dbReference type="ARBA" id="ARBA00026170"/>
    </source>
</evidence>
<organism evidence="5 6">
    <name type="scientific">Ceratina calcarata</name>
    <dbReference type="NCBI Taxonomy" id="156304"/>
    <lineage>
        <taxon>Eukaryota</taxon>
        <taxon>Metazoa</taxon>
        <taxon>Ecdysozoa</taxon>
        <taxon>Arthropoda</taxon>
        <taxon>Hexapoda</taxon>
        <taxon>Insecta</taxon>
        <taxon>Pterygota</taxon>
        <taxon>Neoptera</taxon>
        <taxon>Endopterygota</taxon>
        <taxon>Hymenoptera</taxon>
        <taxon>Apocrita</taxon>
        <taxon>Aculeata</taxon>
        <taxon>Apoidea</taxon>
        <taxon>Anthophila</taxon>
        <taxon>Apidae</taxon>
        <taxon>Ceratina</taxon>
        <taxon>Zadontomerus</taxon>
    </lineage>
</organism>
<dbReference type="GO" id="GO:0005524">
    <property type="term" value="F:ATP binding"/>
    <property type="evidence" value="ECO:0007669"/>
    <property type="project" value="UniProtKB-KW"/>
</dbReference>
<evidence type="ECO:0000256" key="3">
    <source>
        <dbReference type="ARBA" id="ARBA00025768"/>
    </source>
</evidence>
<dbReference type="PANTHER" id="PTHR12435">
    <property type="match status" value="1"/>
</dbReference>
<keyword evidence="5" id="KW-1185">Reference proteome</keyword>
<keyword evidence="1" id="KW-0547">Nucleotide-binding</keyword>
<dbReference type="FunFam" id="3.40.50.300:FF:000827">
    <property type="entry name" value="KTI12 chromatin-associated homolog"/>
    <property type="match status" value="1"/>
</dbReference>
<comment type="similarity">
    <text evidence="3">Belongs to the KTI12 family.</text>
</comment>